<evidence type="ECO:0000256" key="1">
    <source>
        <dbReference type="ARBA" id="ARBA00023251"/>
    </source>
</evidence>
<dbReference type="CDD" id="cd04301">
    <property type="entry name" value="NAT_SF"/>
    <property type="match status" value="1"/>
</dbReference>
<evidence type="ECO:0000259" key="2">
    <source>
        <dbReference type="PROSITE" id="PS51186"/>
    </source>
</evidence>
<evidence type="ECO:0000313" key="3">
    <source>
        <dbReference type="EMBL" id="MCE8003055.1"/>
    </source>
</evidence>
<sequence>METDPINTEVNAKRRLRLRPATPEDRPLLERWDTEPHVVAANPNDKWEWQTELAHPAEGCQQFIAEREGRAIGFIQILDPARDESGYWGEVGDGLRAIDIWIGEPEELGKGYGTTMMQLALAHCFADPRVSAVLIDPLADNRRAQRFYERLGFRFVEKRRLGNDLCCIYRLERSDWLA</sequence>
<gene>
    <name evidence="3" type="ORF">HOP53_09430</name>
</gene>
<proteinExistence type="predicted"/>
<dbReference type="SUPFAM" id="SSF55729">
    <property type="entry name" value="Acyl-CoA N-acyltransferases (Nat)"/>
    <property type="match status" value="1"/>
</dbReference>
<protein>
    <submittedName>
        <fullName evidence="3">Acetyltransferase</fullName>
    </submittedName>
</protein>
<dbReference type="PROSITE" id="PS51186">
    <property type="entry name" value="GNAT"/>
    <property type="match status" value="1"/>
</dbReference>
<keyword evidence="4" id="KW-1185">Reference proteome</keyword>
<reference evidence="3 4" key="1">
    <citation type="journal article" date="2021" name="Front. Microbiol.">
        <title>Aerobic Denitrification and Heterotrophic Sulfur Oxidation in the Genus Halomonas Revealed by Six Novel Species Characterizations and Genome-Based Analysis.</title>
        <authorList>
            <person name="Wang L."/>
            <person name="Shao Z."/>
        </authorList>
    </citation>
    <scope>NUCLEOTIDE SEQUENCE [LARGE SCALE GENOMIC DNA]</scope>
    <source>
        <strain evidence="3 4">MCCC 1A11081</strain>
    </source>
</reference>
<comment type="caution">
    <text evidence="3">The sequence shown here is derived from an EMBL/GenBank/DDBJ whole genome shotgun (WGS) entry which is preliminary data.</text>
</comment>
<dbReference type="InterPro" id="IPR000182">
    <property type="entry name" value="GNAT_dom"/>
</dbReference>
<dbReference type="InterPro" id="IPR016181">
    <property type="entry name" value="Acyl_CoA_acyltransferase"/>
</dbReference>
<organism evidence="3 4">
    <name type="scientific">Billgrantia ethanolica</name>
    <dbReference type="NCBI Taxonomy" id="2733486"/>
    <lineage>
        <taxon>Bacteria</taxon>
        <taxon>Pseudomonadati</taxon>
        <taxon>Pseudomonadota</taxon>
        <taxon>Gammaproteobacteria</taxon>
        <taxon>Oceanospirillales</taxon>
        <taxon>Halomonadaceae</taxon>
        <taxon>Billgrantia</taxon>
    </lineage>
</organism>
<evidence type="ECO:0000313" key="4">
    <source>
        <dbReference type="Proteomes" id="UP001320168"/>
    </source>
</evidence>
<name>A0ABS9A355_9GAMM</name>
<dbReference type="Gene3D" id="3.40.630.30">
    <property type="match status" value="1"/>
</dbReference>
<accession>A0ABS9A355</accession>
<dbReference type="Proteomes" id="UP001320168">
    <property type="component" value="Unassembled WGS sequence"/>
</dbReference>
<dbReference type="Pfam" id="PF13523">
    <property type="entry name" value="Acetyltransf_8"/>
    <property type="match status" value="1"/>
</dbReference>
<dbReference type="EMBL" id="JABFTX010000002">
    <property type="protein sequence ID" value="MCE8003055.1"/>
    <property type="molecule type" value="Genomic_DNA"/>
</dbReference>
<keyword evidence="1" id="KW-0046">Antibiotic resistance</keyword>
<dbReference type="RefSeq" id="WP_234255371.1">
    <property type="nucleotide sequence ID" value="NZ_JABFTX010000002.1"/>
</dbReference>
<dbReference type="PANTHER" id="PTHR31438:SF1">
    <property type="entry name" value="LYSINE N-ACYLTRANSFERASE C17G9.06C-RELATED"/>
    <property type="match status" value="1"/>
</dbReference>
<dbReference type="PANTHER" id="PTHR31438">
    <property type="entry name" value="LYSINE N-ACYLTRANSFERASE C17G9.06C-RELATED"/>
    <property type="match status" value="1"/>
</dbReference>
<feature type="domain" description="N-acetyltransferase" evidence="2">
    <location>
        <begin position="16"/>
        <end position="172"/>
    </location>
</feature>